<keyword evidence="4" id="KW-0007">Acetylation</keyword>
<evidence type="ECO:0000256" key="8">
    <source>
        <dbReference type="ARBA" id="ARBA00057771"/>
    </source>
</evidence>
<comment type="subcellular location">
    <subcellularLocation>
        <location evidence="1">Nucleus</location>
    </subcellularLocation>
</comment>
<feature type="compositionally biased region" description="Basic and acidic residues" evidence="12">
    <location>
        <begin position="42"/>
        <end position="103"/>
    </location>
</feature>
<reference evidence="13 14" key="1">
    <citation type="journal article" date="2014" name="Nat. Genet.">
        <title>Whole-genome sequence of a flatfish provides insights into ZW sex chromosome evolution and adaptation to a benthic lifestyle.</title>
        <authorList>
            <person name="Chen S."/>
            <person name="Zhang G."/>
            <person name="Shao C."/>
            <person name="Huang Q."/>
            <person name="Liu G."/>
            <person name="Zhang P."/>
            <person name="Song W."/>
            <person name="An N."/>
            <person name="Chalopin D."/>
            <person name="Volff J.N."/>
            <person name="Hong Y."/>
            <person name="Li Q."/>
            <person name="Sha Z."/>
            <person name="Zhou H."/>
            <person name="Xie M."/>
            <person name="Yu Q."/>
            <person name="Liu Y."/>
            <person name="Xiang H."/>
            <person name="Wang N."/>
            <person name="Wu K."/>
            <person name="Yang C."/>
            <person name="Zhou Q."/>
            <person name="Liao X."/>
            <person name="Yang L."/>
            <person name="Hu Q."/>
            <person name="Zhang J."/>
            <person name="Meng L."/>
            <person name="Jin L."/>
            <person name="Tian Y."/>
            <person name="Lian J."/>
            <person name="Yang J."/>
            <person name="Miao G."/>
            <person name="Liu S."/>
            <person name="Liang Z."/>
            <person name="Yan F."/>
            <person name="Li Y."/>
            <person name="Sun B."/>
            <person name="Zhang H."/>
            <person name="Zhang J."/>
            <person name="Zhu Y."/>
            <person name="Du M."/>
            <person name="Zhao Y."/>
            <person name="Schartl M."/>
            <person name="Tang Q."/>
            <person name="Wang J."/>
        </authorList>
    </citation>
    <scope>NUCLEOTIDE SEQUENCE</scope>
</reference>
<dbReference type="GO" id="GO:0005654">
    <property type="term" value="C:nucleoplasm"/>
    <property type="evidence" value="ECO:0007669"/>
    <property type="project" value="TreeGrafter"/>
</dbReference>
<keyword evidence="7" id="KW-0539">Nucleus</keyword>
<feature type="region of interest" description="Disordered" evidence="12">
    <location>
        <begin position="1"/>
        <end position="103"/>
    </location>
</feature>
<evidence type="ECO:0000256" key="5">
    <source>
        <dbReference type="ARBA" id="ARBA00023015"/>
    </source>
</evidence>
<protein>
    <recommendedName>
        <fullName evidence="10">Nuclear receptor coactivator 5</fullName>
    </recommendedName>
    <alternativeName>
        <fullName evidence="11">Coactivator independent of AF-2</fullName>
    </alternativeName>
</protein>
<evidence type="ECO:0000256" key="2">
    <source>
        <dbReference type="ARBA" id="ARBA00022491"/>
    </source>
</evidence>
<evidence type="ECO:0000256" key="3">
    <source>
        <dbReference type="ARBA" id="ARBA00022553"/>
    </source>
</evidence>
<feature type="compositionally biased region" description="Polar residues" evidence="12">
    <location>
        <begin position="414"/>
        <end position="426"/>
    </location>
</feature>
<dbReference type="FunFam" id="3.40.50.800:FF:000010">
    <property type="entry name" value="Putative nuclear receptor coactivator 5"/>
    <property type="match status" value="1"/>
</dbReference>
<dbReference type="Ensembl" id="ENSCSET00000029832.1">
    <property type="protein sequence ID" value="ENSCSEP00000029432.1"/>
    <property type="gene ID" value="ENSCSEG00000018845.1"/>
</dbReference>
<feature type="region of interest" description="Disordered" evidence="12">
    <location>
        <begin position="396"/>
        <end position="468"/>
    </location>
</feature>
<dbReference type="InterPro" id="IPR036621">
    <property type="entry name" value="Anticodon-bd_dom_sf"/>
</dbReference>
<comment type="subunit">
    <text evidence="9">Binds HTATIP2/TIP30. Interacts with YLPM1. Forms a complex with ILF2, ILF3, YLPM1, KHDRBS1, RBMX and PPP1CA.</text>
</comment>
<dbReference type="Gene3D" id="3.40.50.800">
    <property type="entry name" value="Anticodon-binding domain"/>
    <property type="match status" value="1"/>
</dbReference>
<keyword evidence="5" id="KW-0805">Transcription regulation</keyword>
<keyword evidence="2" id="KW-0678">Repressor</keyword>
<dbReference type="AlphaFoldDB" id="A0A3P8WSF8"/>
<evidence type="ECO:0000256" key="11">
    <source>
        <dbReference type="ARBA" id="ARBA00077270"/>
    </source>
</evidence>
<evidence type="ECO:0000256" key="10">
    <source>
        <dbReference type="ARBA" id="ARBA00067178"/>
    </source>
</evidence>
<proteinExistence type="predicted"/>
<evidence type="ECO:0000256" key="12">
    <source>
        <dbReference type="SAM" id="MobiDB-lite"/>
    </source>
</evidence>
<dbReference type="OMA" id="PMEEGVR"/>
<name>A0A3P8WSF8_CYNSE</name>
<feature type="compositionally biased region" description="Gly residues" evidence="12">
    <location>
        <begin position="505"/>
        <end position="519"/>
    </location>
</feature>
<sequence length="534" mass="59420">MAVERRNIKPHSNPSPPRRGPYGSYGDGKEPRPRSRSPVFGRDGRDARDGRDGRESGREPRPSTNPRDPDFRYRSSESREKDVRGDQRDPRDPRDTRDEFERYYRPDDYYRRKEEPYRDPYRDPWNGRRESEGRMRNSFVRPELQRRYDTDRPVDCSVIVVNKAQKEYAETVGRKVRDLGMVVDLIFLNTEVSLTQALEDVGRARTPFAIIITQQHQVHRSCTVNILFGTPQEHRNMPMQDAMMLVAHNYDTYKVENREKEREEIARKAAKMADDVLLRDPDRETHPISVLIPITLLSENRFLTPEELDSLIAYLKDKRSRLVRGPADPLTVAHHVAPPADATPPAAVLPPQAHALHPASQPSHLGLAPTANPIPANTSHQQELQAKILSLFNSGSGSSGGVTVAPQPQPQPQSYSSLSTAQQSQPRPAMSAHPQAAPQGYGTQPGRMPMAPGGQRPPSATSGINFDNPSVQKALDTLIQSGPALNHLVGSAASQQPVPRTGPSMGPGMGSGMGPGMGPRMGQQGPMPMYPRHY</sequence>
<dbReference type="Proteomes" id="UP000265120">
    <property type="component" value="Chromosome 11"/>
</dbReference>
<keyword evidence="3" id="KW-0597">Phosphoprotein</keyword>
<dbReference type="PANTHER" id="PTHR23295:SF3">
    <property type="entry name" value="NUCLEAR RECEPTOR COACTIVATOR 5"/>
    <property type="match status" value="1"/>
</dbReference>
<keyword evidence="14" id="KW-1185">Reference proteome</keyword>
<feature type="compositionally biased region" description="Polar residues" evidence="12">
    <location>
        <begin position="458"/>
        <end position="468"/>
    </location>
</feature>
<dbReference type="InParanoid" id="A0A3P8WSF8"/>
<dbReference type="InterPro" id="IPR052600">
    <property type="entry name" value="Nuc_rcpt_coact/corep"/>
</dbReference>
<evidence type="ECO:0000256" key="6">
    <source>
        <dbReference type="ARBA" id="ARBA00023163"/>
    </source>
</evidence>
<evidence type="ECO:0000256" key="9">
    <source>
        <dbReference type="ARBA" id="ARBA00063216"/>
    </source>
</evidence>
<dbReference type="SUPFAM" id="SSF52954">
    <property type="entry name" value="Class II aaRS ABD-related"/>
    <property type="match status" value="1"/>
</dbReference>
<dbReference type="GeneTree" id="ENSGT00530000064134"/>
<dbReference type="STRING" id="244447.ENSCSEP00000029432"/>
<reference evidence="13" key="2">
    <citation type="submission" date="2025-08" db="UniProtKB">
        <authorList>
            <consortium name="Ensembl"/>
        </authorList>
    </citation>
    <scope>IDENTIFICATION</scope>
</reference>
<evidence type="ECO:0000313" key="14">
    <source>
        <dbReference type="Proteomes" id="UP000265120"/>
    </source>
</evidence>
<evidence type="ECO:0000313" key="13">
    <source>
        <dbReference type="Ensembl" id="ENSCSEP00000029432.1"/>
    </source>
</evidence>
<dbReference type="PANTHER" id="PTHR23295">
    <property type="entry name" value="NUCLEAR RECEPTOR COACTIVATOR 5-RELATED"/>
    <property type="match status" value="1"/>
</dbReference>
<comment type="function">
    <text evidence="8">Nuclear receptor coregulator that can have both coactivator and corepressor functions. Interacts with nuclear receptors for steroids (ESR1 and ESR2) independently of the steroid binding domain (AF-2) of the ESR receptors, and with the orphan nuclear receptor NR1D2. Involved in the coactivation of nuclear steroid receptors (ER) as well as the corepression of MYC in response to 17-beta-estradiol (E2).</text>
</comment>
<evidence type="ECO:0000256" key="1">
    <source>
        <dbReference type="ARBA" id="ARBA00004123"/>
    </source>
</evidence>
<organism evidence="13 14">
    <name type="scientific">Cynoglossus semilaevis</name>
    <name type="common">Tongue sole</name>
    <dbReference type="NCBI Taxonomy" id="244447"/>
    <lineage>
        <taxon>Eukaryota</taxon>
        <taxon>Metazoa</taxon>
        <taxon>Chordata</taxon>
        <taxon>Craniata</taxon>
        <taxon>Vertebrata</taxon>
        <taxon>Euteleostomi</taxon>
        <taxon>Actinopterygii</taxon>
        <taxon>Neopterygii</taxon>
        <taxon>Teleostei</taxon>
        <taxon>Neoteleostei</taxon>
        <taxon>Acanthomorphata</taxon>
        <taxon>Carangaria</taxon>
        <taxon>Pleuronectiformes</taxon>
        <taxon>Pleuronectoidei</taxon>
        <taxon>Cynoglossidae</taxon>
        <taxon>Cynoglossinae</taxon>
        <taxon>Cynoglossus</taxon>
    </lineage>
</organism>
<dbReference type="GO" id="GO:0009966">
    <property type="term" value="P:regulation of signal transduction"/>
    <property type="evidence" value="ECO:0007669"/>
    <property type="project" value="TreeGrafter"/>
</dbReference>
<evidence type="ECO:0000256" key="7">
    <source>
        <dbReference type="ARBA" id="ARBA00023242"/>
    </source>
</evidence>
<feature type="region of interest" description="Disordered" evidence="12">
    <location>
        <begin position="356"/>
        <end position="381"/>
    </location>
</feature>
<evidence type="ECO:0000256" key="4">
    <source>
        <dbReference type="ARBA" id="ARBA00022990"/>
    </source>
</evidence>
<feature type="region of interest" description="Disordered" evidence="12">
    <location>
        <begin position="491"/>
        <end position="534"/>
    </location>
</feature>
<accession>A0A3P8WSF8</accession>
<reference evidence="13" key="3">
    <citation type="submission" date="2025-09" db="UniProtKB">
        <authorList>
            <consortium name="Ensembl"/>
        </authorList>
    </citation>
    <scope>IDENTIFICATION</scope>
</reference>
<keyword evidence="6" id="KW-0804">Transcription</keyword>